<keyword evidence="2" id="KW-1185">Reference proteome</keyword>
<sequence length="79" mass="9301">MLETLAGKKKTTVNRLNETLKLDWLSQRNIEYLKTFRNEFEYYQGDGTFSFDFKKDIALCTKNTDSLEAILFENHINVS</sequence>
<name>A0ABW8YVT2_9FLAO</name>
<organism evidence="1 2">
    <name type="scientific">Flavobacterium rhizosphaerae</name>
    <dbReference type="NCBI Taxonomy" id="3163298"/>
    <lineage>
        <taxon>Bacteria</taxon>
        <taxon>Pseudomonadati</taxon>
        <taxon>Bacteroidota</taxon>
        <taxon>Flavobacteriia</taxon>
        <taxon>Flavobacteriales</taxon>
        <taxon>Flavobacteriaceae</taxon>
        <taxon>Flavobacterium</taxon>
    </lineage>
</organism>
<comment type="caution">
    <text evidence="1">The sequence shown here is derived from an EMBL/GenBank/DDBJ whole genome shotgun (WGS) entry which is preliminary data.</text>
</comment>
<dbReference type="Proteomes" id="UP001629156">
    <property type="component" value="Unassembled WGS sequence"/>
</dbReference>
<evidence type="ECO:0000313" key="2">
    <source>
        <dbReference type="Proteomes" id="UP001629156"/>
    </source>
</evidence>
<accession>A0ABW8YVT2</accession>
<evidence type="ECO:0000313" key="1">
    <source>
        <dbReference type="EMBL" id="MFL9844421.1"/>
    </source>
</evidence>
<gene>
    <name evidence="1" type="ORF">ABS766_08320</name>
</gene>
<reference evidence="1 2" key="1">
    <citation type="submission" date="2024-06" db="EMBL/GenBank/DDBJ databases">
        <authorList>
            <person name="Kaempfer P."/>
            <person name="Viver T."/>
        </authorList>
    </citation>
    <scope>NUCLEOTIDE SEQUENCE [LARGE SCALE GENOMIC DNA]</scope>
    <source>
        <strain evidence="1 2">ST-119</strain>
    </source>
</reference>
<proteinExistence type="predicted"/>
<dbReference type="EMBL" id="JBELPZ010000007">
    <property type="protein sequence ID" value="MFL9844421.1"/>
    <property type="molecule type" value="Genomic_DNA"/>
</dbReference>
<dbReference type="RefSeq" id="WP_408084671.1">
    <property type="nucleotide sequence ID" value="NZ_JBELPZ010000007.1"/>
</dbReference>
<protein>
    <submittedName>
        <fullName evidence="1">Uncharacterized protein</fullName>
    </submittedName>
</protein>